<evidence type="ECO:0000313" key="2">
    <source>
        <dbReference type="EMBL" id="MCD2166925.1"/>
    </source>
</evidence>
<accession>A0AAW4XZC1</accession>
<dbReference type="RefSeq" id="WP_230778159.1">
    <property type="nucleotide sequence ID" value="NZ_JAJNCT010000021.1"/>
</dbReference>
<dbReference type="EMBL" id="JAJNCT010000021">
    <property type="protein sequence ID" value="MCD2166925.1"/>
    <property type="molecule type" value="Genomic_DNA"/>
</dbReference>
<organism evidence="2 3">
    <name type="scientific">Comamonas koreensis</name>
    <dbReference type="NCBI Taxonomy" id="160825"/>
    <lineage>
        <taxon>Bacteria</taxon>
        <taxon>Pseudomonadati</taxon>
        <taxon>Pseudomonadota</taxon>
        <taxon>Betaproteobacteria</taxon>
        <taxon>Burkholderiales</taxon>
        <taxon>Comamonadaceae</taxon>
        <taxon>Comamonas</taxon>
    </lineage>
</organism>
<dbReference type="Pfam" id="PF07793">
    <property type="entry name" value="DUF1631"/>
    <property type="match status" value="1"/>
</dbReference>
<feature type="region of interest" description="Disordered" evidence="1">
    <location>
        <begin position="379"/>
        <end position="423"/>
    </location>
</feature>
<dbReference type="AlphaFoldDB" id="A0AAW4XZC1"/>
<sequence length="680" mass="73460">MEQRAVSVFDTCLEQALHEAEPLMAAMCNAALASLGAQLSSYSNAEDQQLLLYAQSQLASKKAQLPLAYALRLRQAVFSIAEGKREDYHAQMGGQGQADGLLEDRNALRAQIEWGRMQINLLQQTEQSLTGLERVYRPLRKITRYWRNGNPLHHTVYLDSLQATLSDVEISADATALFLPDMVGVMADHLQTSYQRIMTLAMNSYAELLARAELKRRAAKDNTRSFVQRIKTLFDIPAHCPVGAVRAYKTLIPVMERMAADDGSFWSDTDHPARVLVQTIVDKATVLKEEGRALSDPQFPQLVTETVETLSALAQPSAADFAQALSRFGVRLKPRLSSALQDVDDSGYASSMLLESQWGASGLISISPESDWGQLAQLQAEREDVPQPAPRPKPAPVQHARSATPSDMSLAQAAPGQSNSAPTSLEQIEAEVMLRLATSLHSFDVDPALLAALTGAWPKVLLQAAERSGQDSSHYRAYQEAVDDVLALAGANASASMHSDADMLIPSLLTRLKSGLTSIGWMPERIAPVLTAVAQMAPSALVELQMVQEEGRHAVPAVAGPLSASAAPISLSPAPSPSAWAQLPDAVDAIGEDEPAIIVTGSMLDAPRPDSVGLWIGGKRLEAGVWLEFLGQGGGWVPKQLSWTNARATMFLFVASGGASQSITRRMLEKLAQEQAVRPV</sequence>
<dbReference type="InterPro" id="IPR012434">
    <property type="entry name" value="DUF1631"/>
</dbReference>
<protein>
    <submittedName>
        <fullName evidence="2">DUF1631 domain-containing protein</fullName>
    </submittedName>
</protein>
<evidence type="ECO:0000313" key="3">
    <source>
        <dbReference type="Proteomes" id="UP001199260"/>
    </source>
</evidence>
<name>A0AAW4XZC1_9BURK</name>
<keyword evidence="3" id="KW-1185">Reference proteome</keyword>
<dbReference type="Proteomes" id="UP001199260">
    <property type="component" value="Unassembled WGS sequence"/>
</dbReference>
<feature type="compositionally biased region" description="Polar residues" evidence="1">
    <location>
        <begin position="401"/>
        <end position="423"/>
    </location>
</feature>
<evidence type="ECO:0000256" key="1">
    <source>
        <dbReference type="SAM" id="MobiDB-lite"/>
    </source>
</evidence>
<reference evidence="2 3" key="1">
    <citation type="submission" date="2021-11" db="EMBL/GenBank/DDBJ databases">
        <title>Genome sequence.</title>
        <authorList>
            <person name="Sun Q."/>
        </authorList>
    </citation>
    <scope>NUCLEOTIDE SEQUENCE [LARGE SCALE GENOMIC DNA]</scope>
    <source>
        <strain evidence="2 3">KCTC 12005</strain>
    </source>
</reference>
<gene>
    <name evidence="2" type="ORF">LPW39_17530</name>
</gene>
<comment type="caution">
    <text evidence="2">The sequence shown here is derived from an EMBL/GenBank/DDBJ whole genome shotgun (WGS) entry which is preliminary data.</text>
</comment>
<proteinExistence type="predicted"/>